<proteinExistence type="predicted"/>
<evidence type="ECO:0000313" key="1">
    <source>
        <dbReference type="EMBL" id="MFC6791427.1"/>
    </source>
</evidence>
<keyword evidence="2" id="KW-1185">Reference proteome</keyword>
<gene>
    <name evidence="1" type="ORF">ACFQE0_18480</name>
</gene>
<accession>A0ABW2BNI7</accession>
<organism evidence="1 2">
    <name type="scientific">Methylobacterium komagatae</name>
    <dbReference type="NCBI Taxonomy" id="374425"/>
    <lineage>
        <taxon>Bacteria</taxon>
        <taxon>Pseudomonadati</taxon>
        <taxon>Pseudomonadota</taxon>
        <taxon>Alphaproteobacteria</taxon>
        <taxon>Hyphomicrobiales</taxon>
        <taxon>Methylobacteriaceae</taxon>
        <taxon>Methylobacterium</taxon>
    </lineage>
</organism>
<dbReference type="RefSeq" id="WP_378972294.1">
    <property type="nucleotide sequence ID" value="NZ_JBHSWN010000001.1"/>
</dbReference>
<dbReference type="Pfam" id="PF07370">
    <property type="entry name" value="DUF1489"/>
    <property type="match status" value="1"/>
</dbReference>
<reference evidence="2" key="1">
    <citation type="journal article" date="2019" name="Int. J. Syst. Evol. Microbiol.">
        <title>The Global Catalogue of Microorganisms (GCM) 10K type strain sequencing project: providing services to taxonomists for standard genome sequencing and annotation.</title>
        <authorList>
            <consortium name="The Broad Institute Genomics Platform"/>
            <consortium name="The Broad Institute Genome Sequencing Center for Infectious Disease"/>
            <person name="Wu L."/>
            <person name="Ma J."/>
        </authorList>
    </citation>
    <scope>NUCLEOTIDE SEQUENCE [LARGE SCALE GENOMIC DNA]</scope>
    <source>
        <strain evidence="2">CCUG 48316</strain>
    </source>
</reference>
<sequence length="146" mass="16122">MALHLIKLSVGPASIADLAAYQTEYAARALREGLPPYPVHVTRTLPKRHREIVGQGSIYWVIKGSLCCRQTIRALEPQTGADGIPRCRIVLDPPLIPVVPRPYRPFQGWRYLPVKDAPADLGAGHDGDVAEMPETLRRELAELGLL</sequence>
<name>A0ABW2BNI7_9HYPH</name>
<dbReference type="PIRSF" id="PIRSF032025">
    <property type="entry name" value="UCP032025"/>
    <property type="match status" value="1"/>
</dbReference>
<dbReference type="Proteomes" id="UP001596292">
    <property type="component" value="Unassembled WGS sequence"/>
</dbReference>
<dbReference type="EMBL" id="JBHSWN010000001">
    <property type="protein sequence ID" value="MFC6791427.1"/>
    <property type="molecule type" value="Genomic_DNA"/>
</dbReference>
<evidence type="ECO:0000313" key="2">
    <source>
        <dbReference type="Proteomes" id="UP001596292"/>
    </source>
</evidence>
<dbReference type="InterPro" id="IPR008320">
    <property type="entry name" value="UCP032025"/>
</dbReference>
<protein>
    <submittedName>
        <fullName evidence="1">DUF1489 family protein</fullName>
    </submittedName>
</protein>
<comment type="caution">
    <text evidence="1">The sequence shown here is derived from an EMBL/GenBank/DDBJ whole genome shotgun (WGS) entry which is preliminary data.</text>
</comment>